<proteinExistence type="predicted"/>
<dbReference type="EMBL" id="DRKW01000240">
    <property type="protein sequence ID" value="HEB74388.1"/>
    <property type="molecule type" value="Genomic_DNA"/>
</dbReference>
<sequence length="890" mass="102816">MRSGQFGKFLAVWLIPLLLFTTGLYLHKNVEAAIDLSYIRIPNDQGEVKESYILPDSTKSVIIIGERHDLIRVQRNIARILKNILTRHNQLCLIGLEGAYMGQQIINPFSPLPENIKGLKREEIKGLKEEIAESLLERGEISAVELIRMVHKNVIVCGVENKSLYERNRSLALQQLENQALKDLQNIATQIKEGLEQTLDERLTEAQKRKLEKKRTEVNEKLTQYLQKEDKKGIGRLYELLSDFQQKVISSEEFFNEFETMCQKYEVSFNAQSASVQDFENSLTELMRKLLMTINDRLSSEQIEKVAKIQEEFDDYLGQIDKEINKFSSLLKEYRDQVCIRDSLSFLRYLQDKCKAHGIAFPSSLESQIQFYSTAFSRDKTMVKNLLKTMIEKKLQDAILVVGAAHICGIKEELKNKNISFLVVIPKGMIKGFSEHEEKIYRYTLQKKALPFSLLELWQNSYVKPPPRSASPFYSDYTRYLFTARIIYTLKERGYSNEEIRETIGGLAEGEHYRINSNGIIYSLGDIYIPCRIRDEEGILRLSKYPRDIDKEPHFPVLKHGYIGKLYYEFIDKEYFDTHRSELITQNNERNIANSPLNSDVVELILEGKRQEKWVFKDGETTKEVTDGGLREVIAGYGGGKLPPTILITFAGPNEEWSREAQAGEFCRKIQDLGVSAYITSDPKLIAKREKKGEKPIILNRRANILFIDALPEHGFNNIKNQLQWFKDRKFQVVHIDNFSGSSEDNTVIIIGHTTEDLLNRVRGFAKMGYFKDKVVALIICGEFDFKNIDKKLEFLKTIDILNKRGALVVTSFETMIEDKDAGNLLEGLRDSVERILKNQIEALTLTDAINKAINEKNIKNLRDNIRWDVFLLRNLYRGFAMMKEFLFLV</sequence>
<dbReference type="Proteomes" id="UP000886268">
    <property type="component" value="Unassembled WGS sequence"/>
</dbReference>
<reference evidence="2" key="1">
    <citation type="journal article" date="2020" name="mSystems">
        <title>Genome- and Community-Level Interaction Insights into Carbon Utilization and Element Cycling Functions of Hydrothermarchaeota in Hydrothermal Sediment.</title>
        <authorList>
            <person name="Zhou Z."/>
            <person name="Liu Y."/>
            <person name="Xu W."/>
            <person name="Pan J."/>
            <person name="Luo Z.H."/>
            <person name="Li M."/>
        </authorList>
    </citation>
    <scope>NUCLEOTIDE SEQUENCE [LARGE SCALE GENOMIC DNA]</scope>
    <source>
        <strain evidence="2">HyVt-45</strain>
    </source>
</reference>
<organism evidence="2">
    <name type="scientific">Desulfofervidus auxilii</name>
    <dbReference type="NCBI Taxonomy" id="1621989"/>
    <lineage>
        <taxon>Bacteria</taxon>
        <taxon>Pseudomonadati</taxon>
        <taxon>Thermodesulfobacteriota</taxon>
        <taxon>Candidatus Desulfofervidia</taxon>
        <taxon>Candidatus Desulfofervidales</taxon>
        <taxon>Candidatus Desulfofervidaceae</taxon>
        <taxon>Candidatus Desulfofervidus</taxon>
    </lineage>
</organism>
<keyword evidence="1" id="KW-0175">Coiled coil</keyword>
<accession>A0A7V1N3D6</accession>
<evidence type="ECO:0000256" key="1">
    <source>
        <dbReference type="SAM" id="Coils"/>
    </source>
</evidence>
<name>A0A7V1N3D6_DESA2</name>
<feature type="coiled-coil region" evidence="1">
    <location>
        <begin position="181"/>
        <end position="228"/>
    </location>
</feature>
<evidence type="ECO:0000313" key="2">
    <source>
        <dbReference type="EMBL" id="HEB74388.1"/>
    </source>
</evidence>
<gene>
    <name evidence="2" type="ORF">ENJ03_04130</name>
</gene>
<comment type="caution">
    <text evidence="2">The sequence shown here is derived from an EMBL/GenBank/DDBJ whole genome shotgun (WGS) entry which is preliminary data.</text>
</comment>
<protein>
    <submittedName>
        <fullName evidence="2">Uncharacterized protein</fullName>
    </submittedName>
</protein>
<dbReference type="AlphaFoldDB" id="A0A7V1N3D6"/>